<dbReference type="GO" id="GO:0015562">
    <property type="term" value="F:efflux transmembrane transporter activity"/>
    <property type="evidence" value="ECO:0007669"/>
    <property type="project" value="InterPro"/>
</dbReference>
<dbReference type="GO" id="GO:0009279">
    <property type="term" value="C:cell outer membrane"/>
    <property type="evidence" value="ECO:0007669"/>
    <property type="project" value="UniProtKB-SubCell"/>
</dbReference>
<proteinExistence type="inferred from homology"/>
<evidence type="ECO:0000256" key="9">
    <source>
        <dbReference type="SAM" id="SignalP"/>
    </source>
</evidence>
<dbReference type="PANTHER" id="PTHR30026:SF22">
    <property type="entry name" value="OUTER MEMBRANE EFFLUX PROTEIN"/>
    <property type="match status" value="1"/>
</dbReference>
<dbReference type="RefSeq" id="WP_227306282.1">
    <property type="nucleotide sequence ID" value="NZ_JAESVA010000002.1"/>
</dbReference>
<dbReference type="NCBIfam" id="TIGR01844">
    <property type="entry name" value="type_I_sec_TolC"/>
    <property type="match status" value="1"/>
</dbReference>
<evidence type="ECO:0000256" key="6">
    <source>
        <dbReference type="ARBA" id="ARBA00023136"/>
    </source>
</evidence>
<evidence type="ECO:0000256" key="5">
    <source>
        <dbReference type="ARBA" id="ARBA00022692"/>
    </source>
</evidence>
<feature type="chain" id="PRO_5036847617" evidence="9">
    <location>
        <begin position="23"/>
        <end position="481"/>
    </location>
</feature>
<dbReference type="InterPro" id="IPR003423">
    <property type="entry name" value="OMP_efflux"/>
</dbReference>
<evidence type="ECO:0000256" key="1">
    <source>
        <dbReference type="ARBA" id="ARBA00004442"/>
    </source>
</evidence>
<dbReference type="AlphaFoldDB" id="A0A963YZ01"/>
<keyword evidence="3" id="KW-0813">Transport</keyword>
<dbReference type="Gene3D" id="1.20.1600.10">
    <property type="entry name" value="Outer membrane efflux proteins (OEP)"/>
    <property type="match status" value="1"/>
</dbReference>
<evidence type="ECO:0000256" key="3">
    <source>
        <dbReference type="ARBA" id="ARBA00022448"/>
    </source>
</evidence>
<feature type="signal peptide" evidence="9">
    <location>
        <begin position="1"/>
        <end position="22"/>
    </location>
</feature>
<accession>A0A963YZ01</accession>
<keyword evidence="6" id="KW-0472">Membrane</keyword>
<feature type="coiled-coil region" evidence="8">
    <location>
        <begin position="121"/>
        <end position="218"/>
    </location>
</feature>
<organism evidence="10 11">
    <name type="scientific">Acidisoma cellulosilyticum</name>
    <dbReference type="NCBI Taxonomy" id="2802395"/>
    <lineage>
        <taxon>Bacteria</taxon>
        <taxon>Pseudomonadati</taxon>
        <taxon>Pseudomonadota</taxon>
        <taxon>Alphaproteobacteria</taxon>
        <taxon>Acetobacterales</taxon>
        <taxon>Acidocellaceae</taxon>
        <taxon>Acidisoma</taxon>
    </lineage>
</organism>
<keyword evidence="9" id="KW-0732">Signal</keyword>
<comment type="subcellular location">
    <subcellularLocation>
        <location evidence="1">Cell outer membrane</location>
    </subcellularLocation>
</comment>
<protein>
    <submittedName>
        <fullName evidence="10">TolC family outer membrane protein</fullName>
    </submittedName>
</protein>
<dbReference type="GO" id="GO:0015288">
    <property type="term" value="F:porin activity"/>
    <property type="evidence" value="ECO:0007669"/>
    <property type="project" value="TreeGrafter"/>
</dbReference>
<gene>
    <name evidence="10" type="ORF">ACELLULO517_05370</name>
</gene>
<evidence type="ECO:0000313" key="11">
    <source>
        <dbReference type="Proteomes" id="UP000721844"/>
    </source>
</evidence>
<evidence type="ECO:0000256" key="2">
    <source>
        <dbReference type="ARBA" id="ARBA00007613"/>
    </source>
</evidence>
<comment type="similarity">
    <text evidence="2">Belongs to the outer membrane factor (OMF) (TC 1.B.17) family.</text>
</comment>
<dbReference type="InterPro" id="IPR051906">
    <property type="entry name" value="TolC-like"/>
</dbReference>
<name>A0A963YZ01_9PROT</name>
<evidence type="ECO:0000313" key="10">
    <source>
        <dbReference type="EMBL" id="MCB8879655.1"/>
    </source>
</evidence>
<dbReference type="GO" id="GO:1990281">
    <property type="term" value="C:efflux pump complex"/>
    <property type="evidence" value="ECO:0007669"/>
    <property type="project" value="TreeGrafter"/>
</dbReference>
<dbReference type="PANTHER" id="PTHR30026">
    <property type="entry name" value="OUTER MEMBRANE PROTEIN TOLC"/>
    <property type="match status" value="1"/>
</dbReference>
<sequence>MVSRISILIGLGFLASALPAAAQTLDQSLAAAYANNPTLQSERANLRATDEGVPAALAGWRPTVTLQGTAGYIQGNVVAGGGGALGSTGSTSTITENRDTASVAATISENVYNGGGTKAAVAQAKNKVMAERANLINIEQQVFANVVQSYVTVIENQQLLALAINNAQVLKEQLKATQDRFSVGEITRTDVAQSESALAQAEAEVQTARGNLQTSRAQFRAVIGLEPARLTPPQPMALPVQNKRQVSDYAGSNNPQVVQALFTQAASSDGVNVAWAKLMPQLSIQGQLYKQINQAESDYVSNGAEILAQLTVPIYQGGSEYAAIRQAVQEREYSRQQVELQRRTAIQNAEQYWETLVATRATITSTRAEIAANEIALDGTEREAIVGSRTTLDVLNAQQLLLQSQVTLVQNLANLVIASYNVAEAMGRLTARDIGLRVPLYDDNSYYRAVKNAWIGTGDPTANTFGDTNGSPSDNLSNNNQ</sequence>
<dbReference type="SUPFAM" id="SSF56954">
    <property type="entry name" value="Outer membrane efflux proteins (OEP)"/>
    <property type="match status" value="1"/>
</dbReference>
<comment type="caution">
    <text evidence="10">The sequence shown here is derived from an EMBL/GenBank/DDBJ whole genome shotgun (WGS) entry which is preliminary data.</text>
</comment>
<reference evidence="10 11" key="1">
    <citation type="journal article" date="2021" name="Microorganisms">
        <title>Acidisoma silvae sp. nov. and Acidisomacellulosilytica sp. nov., Two Acidophilic Bacteria Isolated from Decaying Wood, Hydrolyzing Cellulose and Producing Poly-3-hydroxybutyrate.</title>
        <authorList>
            <person name="Mieszkin S."/>
            <person name="Pouder E."/>
            <person name="Uroz S."/>
            <person name="Simon-Colin C."/>
            <person name="Alain K."/>
        </authorList>
    </citation>
    <scope>NUCLEOTIDE SEQUENCE [LARGE SCALE GENOMIC DNA]</scope>
    <source>
        <strain evidence="10 11">HW T5.17</strain>
    </source>
</reference>
<keyword evidence="4" id="KW-1134">Transmembrane beta strand</keyword>
<evidence type="ECO:0000256" key="4">
    <source>
        <dbReference type="ARBA" id="ARBA00022452"/>
    </source>
</evidence>
<evidence type="ECO:0000256" key="8">
    <source>
        <dbReference type="SAM" id="Coils"/>
    </source>
</evidence>
<keyword evidence="5" id="KW-0812">Transmembrane</keyword>
<keyword evidence="7" id="KW-0998">Cell outer membrane</keyword>
<evidence type="ECO:0000256" key="7">
    <source>
        <dbReference type="ARBA" id="ARBA00023237"/>
    </source>
</evidence>
<dbReference type="EMBL" id="JAESVA010000002">
    <property type="protein sequence ID" value="MCB8879655.1"/>
    <property type="molecule type" value="Genomic_DNA"/>
</dbReference>
<keyword evidence="8" id="KW-0175">Coiled coil</keyword>
<dbReference type="Pfam" id="PF02321">
    <property type="entry name" value="OEP"/>
    <property type="match status" value="2"/>
</dbReference>
<keyword evidence="11" id="KW-1185">Reference proteome</keyword>
<dbReference type="Proteomes" id="UP000721844">
    <property type="component" value="Unassembled WGS sequence"/>
</dbReference>
<dbReference type="InterPro" id="IPR010130">
    <property type="entry name" value="T1SS_OMP_TolC"/>
</dbReference>